<dbReference type="Pfam" id="PF07690">
    <property type="entry name" value="MFS_1"/>
    <property type="match status" value="1"/>
</dbReference>
<dbReference type="Proteomes" id="UP000030907">
    <property type="component" value="Chromosome"/>
</dbReference>
<dbReference type="CDD" id="cd17319">
    <property type="entry name" value="MFS_ExuT_GudP_like"/>
    <property type="match status" value="1"/>
</dbReference>
<feature type="transmembrane region" description="Helical" evidence="5">
    <location>
        <begin position="80"/>
        <end position="98"/>
    </location>
</feature>
<feature type="transmembrane region" description="Helical" evidence="5">
    <location>
        <begin position="144"/>
        <end position="166"/>
    </location>
</feature>
<evidence type="ECO:0000256" key="2">
    <source>
        <dbReference type="ARBA" id="ARBA00022692"/>
    </source>
</evidence>
<dbReference type="InterPro" id="IPR011701">
    <property type="entry name" value="MFS"/>
</dbReference>
<dbReference type="PRINTS" id="PR01035">
    <property type="entry name" value="TCRTETA"/>
</dbReference>
<gene>
    <name evidence="7" type="ORF">SKP52_04795</name>
</gene>
<evidence type="ECO:0000256" key="3">
    <source>
        <dbReference type="ARBA" id="ARBA00022989"/>
    </source>
</evidence>
<accession>A0A0A7PCN1</accession>
<feature type="transmembrane region" description="Helical" evidence="5">
    <location>
        <begin position="252"/>
        <end position="272"/>
    </location>
</feature>
<feature type="transmembrane region" description="Helical" evidence="5">
    <location>
        <begin position="172"/>
        <end position="197"/>
    </location>
</feature>
<dbReference type="InterPro" id="IPR020846">
    <property type="entry name" value="MFS_dom"/>
</dbReference>
<dbReference type="AlphaFoldDB" id="A0A0A7PCN1"/>
<dbReference type="HOGENOM" id="CLU_001265_5_1_5"/>
<protein>
    <submittedName>
        <fullName evidence="7">Major facilitator transporter</fullName>
    </submittedName>
</protein>
<name>A0A0A7PCN1_9SPHN</name>
<comment type="subcellular location">
    <subcellularLocation>
        <location evidence="1">Membrane</location>
        <topology evidence="1">Multi-pass membrane protein</topology>
    </subcellularLocation>
</comment>
<organism evidence="7 8">
    <name type="scientific">Sphingopyxis fribergensis</name>
    <dbReference type="NCBI Taxonomy" id="1515612"/>
    <lineage>
        <taxon>Bacteria</taxon>
        <taxon>Pseudomonadati</taxon>
        <taxon>Pseudomonadota</taxon>
        <taxon>Alphaproteobacteria</taxon>
        <taxon>Sphingomonadales</taxon>
        <taxon>Sphingomonadaceae</taxon>
        <taxon>Sphingopyxis</taxon>
    </lineage>
</organism>
<feature type="transmembrane region" description="Helical" evidence="5">
    <location>
        <begin position="318"/>
        <end position="343"/>
    </location>
</feature>
<keyword evidence="4 5" id="KW-0472">Membrane</keyword>
<dbReference type="STRING" id="1515612.SKP52_04795"/>
<evidence type="ECO:0000256" key="1">
    <source>
        <dbReference type="ARBA" id="ARBA00004141"/>
    </source>
</evidence>
<dbReference type="GO" id="GO:0022857">
    <property type="term" value="F:transmembrane transporter activity"/>
    <property type="evidence" value="ECO:0007669"/>
    <property type="project" value="InterPro"/>
</dbReference>
<feature type="transmembrane region" description="Helical" evidence="5">
    <location>
        <begin position="293"/>
        <end position="312"/>
    </location>
</feature>
<dbReference type="KEGG" id="sphk:SKP52_04795"/>
<dbReference type="PANTHER" id="PTHR11662:SF399">
    <property type="entry name" value="FI19708P1-RELATED"/>
    <property type="match status" value="1"/>
</dbReference>
<sequence length="411" mass="43476">MATQSIESRAGGKRVTWVVVLIALSVLLNYVDRGAIGVAAPLMKEELGLSATGFGLAVSAFFWVYAPACLFVGWLCDRFCVYRVFALGVAIWAISTALTGFAGGLVSLIILRLFLGLGESIAFPGSTKIFAAEVPAERRGIANAAVAAAIAFGPAVGVLAGGAILGEWGWRPVFWIFGAVTLLWLIPWQFAAASMRARAHAVPASERVSIRQLLRVPALWKMSVVHFLSNYGFYFLLAWLPLYLVNTRGYSIGEMTALTTLSFMTQGVVALAGGWLSDRMVARGANEGEVRRWLMVAGQLAIGTATAGIAVADGYAMLAVWLALAGFGAGLIATNIFAVGQIFAGPRAAGSWMGVQNALGNISGIVGPIVTGLIVDYLGGYGYAFATAAALSMLGALLWWRMIPEIRTLDL</sequence>
<feature type="domain" description="Major facilitator superfamily (MFS) profile" evidence="6">
    <location>
        <begin position="18"/>
        <end position="407"/>
    </location>
</feature>
<dbReference type="InterPro" id="IPR001958">
    <property type="entry name" value="Tet-R_TetA/multi-R_MdtG-like"/>
</dbReference>
<dbReference type="SUPFAM" id="SSF103473">
    <property type="entry name" value="MFS general substrate transporter"/>
    <property type="match status" value="1"/>
</dbReference>
<dbReference type="RefSeq" id="WP_039572305.1">
    <property type="nucleotide sequence ID" value="NZ_CP009122.1"/>
</dbReference>
<keyword evidence="8" id="KW-1185">Reference proteome</keyword>
<evidence type="ECO:0000256" key="5">
    <source>
        <dbReference type="SAM" id="Phobius"/>
    </source>
</evidence>
<evidence type="ECO:0000256" key="4">
    <source>
        <dbReference type="ARBA" id="ARBA00023136"/>
    </source>
</evidence>
<proteinExistence type="predicted"/>
<evidence type="ECO:0000313" key="7">
    <source>
        <dbReference type="EMBL" id="AJA07886.1"/>
    </source>
</evidence>
<dbReference type="EMBL" id="CP009122">
    <property type="protein sequence ID" value="AJA07886.1"/>
    <property type="molecule type" value="Genomic_DNA"/>
</dbReference>
<dbReference type="GO" id="GO:0016020">
    <property type="term" value="C:membrane"/>
    <property type="evidence" value="ECO:0007669"/>
    <property type="project" value="UniProtKB-SubCell"/>
</dbReference>
<dbReference type="PANTHER" id="PTHR11662">
    <property type="entry name" value="SOLUTE CARRIER FAMILY 17"/>
    <property type="match status" value="1"/>
</dbReference>
<dbReference type="PROSITE" id="PS50850">
    <property type="entry name" value="MFS"/>
    <property type="match status" value="1"/>
</dbReference>
<dbReference type="InterPro" id="IPR036259">
    <property type="entry name" value="MFS_trans_sf"/>
</dbReference>
<feature type="transmembrane region" description="Helical" evidence="5">
    <location>
        <begin position="218"/>
        <end position="240"/>
    </location>
</feature>
<feature type="transmembrane region" description="Helical" evidence="5">
    <location>
        <begin position="51"/>
        <end position="73"/>
    </location>
</feature>
<feature type="transmembrane region" description="Helical" evidence="5">
    <location>
        <begin position="104"/>
        <end position="123"/>
    </location>
</feature>
<feature type="transmembrane region" description="Helical" evidence="5">
    <location>
        <begin position="355"/>
        <end position="375"/>
    </location>
</feature>
<keyword evidence="2 5" id="KW-0812">Transmembrane</keyword>
<feature type="transmembrane region" description="Helical" evidence="5">
    <location>
        <begin position="12"/>
        <end position="31"/>
    </location>
</feature>
<feature type="transmembrane region" description="Helical" evidence="5">
    <location>
        <begin position="381"/>
        <end position="400"/>
    </location>
</feature>
<dbReference type="Gene3D" id="1.20.1250.20">
    <property type="entry name" value="MFS general substrate transporter like domains"/>
    <property type="match status" value="2"/>
</dbReference>
<reference evidence="7 8" key="1">
    <citation type="journal article" date="2015" name="Int. J. Syst. Evol. Microbiol.">
        <title>Description of Sphingopyxis fribergensis sp. nov. - a soil bacterium with the ability to degrade styrene and phenylacetic acid.</title>
        <authorList>
            <person name="Oelschlagel M."/>
            <person name="Ruckert C."/>
            <person name="Kalinowski J."/>
            <person name="Schmidt G."/>
            <person name="Schlomann M."/>
            <person name="Tischler D."/>
        </authorList>
    </citation>
    <scope>NUCLEOTIDE SEQUENCE [LARGE SCALE GENOMIC DNA]</scope>
    <source>
        <strain evidence="7 8">Kp5.2</strain>
    </source>
</reference>
<keyword evidence="3 5" id="KW-1133">Transmembrane helix</keyword>
<dbReference type="InterPro" id="IPR050382">
    <property type="entry name" value="MFS_Na/Anion_cotransporter"/>
</dbReference>
<evidence type="ECO:0000313" key="8">
    <source>
        <dbReference type="Proteomes" id="UP000030907"/>
    </source>
</evidence>
<dbReference type="OrthoDB" id="9794076at2"/>
<evidence type="ECO:0000259" key="6">
    <source>
        <dbReference type="PROSITE" id="PS50850"/>
    </source>
</evidence>